<evidence type="ECO:0000313" key="4">
    <source>
        <dbReference type="Proteomes" id="UP001306508"/>
    </source>
</evidence>
<gene>
    <name evidence="3" type="ORF">RI543_001236</name>
</gene>
<feature type="domain" description="Rnh202 triple barrel" evidence="2">
    <location>
        <begin position="10"/>
        <end position="108"/>
    </location>
</feature>
<dbReference type="Pfam" id="PF09468">
    <property type="entry name" value="RNase_H2-Ydr279"/>
    <property type="match status" value="1"/>
</dbReference>
<dbReference type="Proteomes" id="UP001306508">
    <property type="component" value="Unassembled WGS sequence"/>
</dbReference>
<keyword evidence="4" id="KW-1185">Reference proteome</keyword>
<dbReference type="InterPro" id="IPR019024">
    <property type="entry name" value="RNase_H2_suB_wHTH"/>
</dbReference>
<evidence type="ECO:0000259" key="2">
    <source>
        <dbReference type="Pfam" id="PF17745"/>
    </source>
</evidence>
<dbReference type="Pfam" id="PF17745">
    <property type="entry name" value="Ydr279_N"/>
    <property type="match status" value="1"/>
</dbReference>
<dbReference type="InterPro" id="IPR041195">
    <property type="entry name" value="Rnh202_N"/>
</dbReference>
<evidence type="ECO:0000313" key="3">
    <source>
        <dbReference type="EMBL" id="KAK5781394.1"/>
    </source>
</evidence>
<comment type="caution">
    <text evidence="3">The sequence shown here is derived from an EMBL/GenBank/DDBJ whole genome shotgun (WGS) entry which is preliminary data.</text>
</comment>
<protein>
    <submittedName>
        <fullName evidence="3">Uncharacterized protein</fullName>
    </submittedName>
</protein>
<sequence length="338" mass="38739">MTYKKFIFLPNDGDLPDKIEIFKFPVPSNNTSKLQLSLFLHNERLYQIQDYSFSKSCKYKEIENLASEKYHYNDNGEPIKSAFLINEADRSDGEIISSSVFQISTLYDLAFSLISVFYKESISNTEEEYVTRSFPDSKKLSKKMDNRFLTVRDIHDSLVDTHDTNWSLIPMILLEDALNRVAQCTEEGGDRYYKVTGETITEFLLDKVEKIVDNFPQSLPLSLEYPEDIQNCLKYIMACNLLISLIPFDAYKILLKSPKIEGFVQKYNEFKKNSIQVSIDRAALTESAINVGIQKSSDIIKKKSVKVVKKNTLVNKKKVSVGKGAIDGFFKLQKKVDS</sequence>
<evidence type="ECO:0000259" key="1">
    <source>
        <dbReference type="Pfam" id="PF09468"/>
    </source>
</evidence>
<organism evidence="3 4">
    <name type="scientific">Arxiozyma heterogenica</name>
    <dbReference type="NCBI Taxonomy" id="278026"/>
    <lineage>
        <taxon>Eukaryota</taxon>
        <taxon>Fungi</taxon>
        <taxon>Dikarya</taxon>
        <taxon>Ascomycota</taxon>
        <taxon>Saccharomycotina</taxon>
        <taxon>Saccharomycetes</taxon>
        <taxon>Saccharomycetales</taxon>
        <taxon>Saccharomycetaceae</taxon>
        <taxon>Arxiozyma</taxon>
    </lineage>
</organism>
<reference evidence="4" key="1">
    <citation type="submission" date="2023-07" db="EMBL/GenBank/DDBJ databases">
        <title>A draft genome of Kazachstania heterogenica Y-27499.</title>
        <authorList>
            <person name="Donic C."/>
            <person name="Kralova J.S."/>
            <person name="Fidel L."/>
            <person name="Ben-Dor S."/>
            <person name="Jung S."/>
        </authorList>
    </citation>
    <scope>NUCLEOTIDE SEQUENCE [LARGE SCALE GENOMIC DNA]</scope>
    <source>
        <strain evidence="4">Y27499</strain>
    </source>
</reference>
<name>A0AAN7ZT13_9SACH</name>
<accession>A0AAN7ZT13</accession>
<dbReference type="EMBL" id="JAWIZZ010000036">
    <property type="protein sequence ID" value="KAK5781394.1"/>
    <property type="molecule type" value="Genomic_DNA"/>
</dbReference>
<dbReference type="Gene3D" id="1.10.20.120">
    <property type="match status" value="1"/>
</dbReference>
<dbReference type="AlphaFoldDB" id="A0AAN7ZT13"/>
<feature type="domain" description="Ribonuclease H2 subunit B wHTH" evidence="1">
    <location>
        <begin position="111"/>
        <end position="254"/>
    </location>
</feature>
<proteinExistence type="predicted"/>